<dbReference type="Pfam" id="PF13356">
    <property type="entry name" value="Arm-DNA-bind_3"/>
    <property type="match status" value="1"/>
</dbReference>
<dbReference type="Pfam" id="PF00589">
    <property type="entry name" value="Phage_integrase"/>
    <property type="match status" value="1"/>
</dbReference>
<evidence type="ECO:0000313" key="9">
    <source>
        <dbReference type="EMBL" id="WGZ89893.1"/>
    </source>
</evidence>
<dbReference type="PANTHER" id="PTHR30629:SF2">
    <property type="entry name" value="PROPHAGE INTEGRASE INTS-RELATED"/>
    <property type="match status" value="1"/>
</dbReference>
<organism evidence="9">
    <name type="scientific">Candidatus Thiocaldithrix dubininis</name>
    <dbReference type="NCBI Taxonomy" id="3080823"/>
    <lineage>
        <taxon>Bacteria</taxon>
        <taxon>Pseudomonadati</taxon>
        <taxon>Pseudomonadota</taxon>
        <taxon>Gammaproteobacteria</taxon>
        <taxon>Thiotrichales</taxon>
        <taxon>Thiotrichaceae</taxon>
        <taxon>Candidatus Thiocaldithrix</taxon>
    </lineage>
</organism>
<dbReference type="PROSITE" id="PS51898">
    <property type="entry name" value="TYR_RECOMBINASE"/>
    <property type="match status" value="1"/>
</dbReference>
<dbReference type="InterPro" id="IPR013762">
    <property type="entry name" value="Integrase-like_cat_sf"/>
</dbReference>
<feature type="domain" description="Core-binding (CB)" evidence="8">
    <location>
        <begin position="101"/>
        <end position="182"/>
    </location>
</feature>
<feature type="compositionally biased region" description="Basic and acidic residues" evidence="6">
    <location>
        <begin position="1"/>
        <end position="10"/>
    </location>
</feature>
<accession>A0AA95H5E1</accession>
<dbReference type="CDD" id="cd00801">
    <property type="entry name" value="INT_P4_C"/>
    <property type="match status" value="1"/>
</dbReference>
<dbReference type="GO" id="GO:0006310">
    <property type="term" value="P:DNA recombination"/>
    <property type="evidence" value="ECO:0007669"/>
    <property type="project" value="UniProtKB-KW"/>
</dbReference>
<dbReference type="InterPro" id="IPR053876">
    <property type="entry name" value="Phage_int_M"/>
</dbReference>
<evidence type="ECO:0000256" key="5">
    <source>
        <dbReference type="PROSITE-ProRule" id="PRU01248"/>
    </source>
</evidence>
<dbReference type="InterPro" id="IPR011010">
    <property type="entry name" value="DNA_brk_join_enz"/>
</dbReference>
<protein>
    <submittedName>
        <fullName evidence="9">Tyrosine-type recombinase/integrase</fullName>
    </submittedName>
</protein>
<evidence type="ECO:0000259" key="8">
    <source>
        <dbReference type="PROSITE" id="PS51900"/>
    </source>
</evidence>
<dbReference type="EMBL" id="CP124755">
    <property type="protein sequence ID" value="WGZ89893.1"/>
    <property type="molecule type" value="Genomic_DNA"/>
</dbReference>
<dbReference type="Gene3D" id="3.30.160.390">
    <property type="entry name" value="Integrase, DNA-binding domain"/>
    <property type="match status" value="1"/>
</dbReference>
<dbReference type="AlphaFoldDB" id="A0AA95H5E1"/>
<dbReference type="PANTHER" id="PTHR30629">
    <property type="entry name" value="PROPHAGE INTEGRASE"/>
    <property type="match status" value="1"/>
</dbReference>
<reference evidence="9" key="2">
    <citation type="submission" date="2023-04" db="EMBL/GenBank/DDBJ databases">
        <authorList>
            <person name="Beletskiy A.V."/>
            <person name="Mardanov A.V."/>
            <person name="Ravin N.V."/>
        </authorList>
    </citation>
    <scope>NUCLEOTIDE SEQUENCE</scope>
    <source>
        <strain evidence="9">GKL-01</strain>
    </source>
</reference>
<dbReference type="Gene3D" id="1.10.150.130">
    <property type="match status" value="1"/>
</dbReference>
<reference evidence="9" key="1">
    <citation type="journal article" date="2023" name="Int. J. Mol. Sci.">
        <title>Metagenomics Revealed a New Genus 'Candidatus Thiocaldithrix dubininis' gen. nov., sp. nov. and a New Species 'Candidatus Thiothrix putei' sp. nov. in the Family Thiotrichaceae, Some Members of Which Have Traits of Both Na+- and H+-Motive Energetics.</title>
        <authorList>
            <person name="Ravin N.V."/>
            <person name="Muntyan M.S."/>
            <person name="Smolyakov D.D."/>
            <person name="Rudenko T.S."/>
            <person name="Beletsky A.V."/>
            <person name="Mardanov A.V."/>
            <person name="Grabovich M.Y."/>
        </authorList>
    </citation>
    <scope>NUCLEOTIDE SEQUENCE</scope>
    <source>
        <strain evidence="9">GKL-01</strain>
    </source>
</reference>
<evidence type="ECO:0000256" key="4">
    <source>
        <dbReference type="ARBA" id="ARBA00023172"/>
    </source>
</evidence>
<gene>
    <name evidence="9" type="ORF">QJT80_10295</name>
</gene>
<dbReference type="InterPro" id="IPR002104">
    <property type="entry name" value="Integrase_catalytic"/>
</dbReference>
<dbReference type="InterPro" id="IPR025166">
    <property type="entry name" value="Integrase_DNA_bind_dom"/>
</dbReference>
<keyword evidence="4" id="KW-0233">DNA recombination</keyword>
<dbReference type="InterPro" id="IPR038488">
    <property type="entry name" value="Integrase_DNA-bd_sf"/>
</dbReference>
<evidence type="ECO:0000256" key="3">
    <source>
        <dbReference type="ARBA" id="ARBA00023125"/>
    </source>
</evidence>
<evidence type="ECO:0000256" key="6">
    <source>
        <dbReference type="SAM" id="MobiDB-lite"/>
    </source>
</evidence>
<dbReference type="InterPro" id="IPR050808">
    <property type="entry name" value="Phage_Integrase"/>
</dbReference>
<dbReference type="Pfam" id="PF22022">
    <property type="entry name" value="Phage_int_M"/>
    <property type="match status" value="1"/>
</dbReference>
<dbReference type="PROSITE" id="PS51900">
    <property type="entry name" value="CB"/>
    <property type="match status" value="1"/>
</dbReference>
<keyword evidence="3 5" id="KW-0238">DNA-binding</keyword>
<evidence type="ECO:0000259" key="7">
    <source>
        <dbReference type="PROSITE" id="PS51898"/>
    </source>
</evidence>
<dbReference type="Proteomes" id="UP001300672">
    <property type="component" value="Chromosome"/>
</dbReference>
<dbReference type="SUPFAM" id="SSF56349">
    <property type="entry name" value="DNA breaking-rejoining enzymes"/>
    <property type="match status" value="1"/>
</dbReference>
<feature type="domain" description="Tyr recombinase" evidence="7">
    <location>
        <begin position="207"/>
        <end position="394"/>
    </location>
</feature>
<dbReference type="KEGG" id="tdu:QJT80_10295"/>
<feature type="region of interest" description="Disordered" evidence="6">
    <location>
        <begin position="1"/>
        <end position="22"/>
    </location>
</feature>
<comment type="similarity">
    <text evidence="1">Belongs to the 'phage' integrase family.</text>
</comment>
<dbReference type="GO" id="GO:0003677">
    <property type="term" value="F:DNA binding"/>
    <property type="evidence" value="ECO:0007669"/>
    <property type="project" value="UniProtKB-UniRule"/>
</dbReference>
<proteinExistence type="inferred from homology"/>
<dbReference type="Gene3D" id="1.10.443.10">
    <property type="entry name" value="Intergrase catalytic core"/>
    <property type="match status" value="1"/>
</dbReference>
<evidence type="ECO:0000256" key="2">
    <source>
        <dbReference type="ARBA" id="ARBA00022908"/>
    </source>
</evidence>
<dbReference type="InterPro" id="IPR010998">
    <property type="entry name" value="Integrase_recombinase_N"/>
</dbReference>
<dbReference type="GO" id="GO:0015074">
    <property type="term" value="P:DNA integration"/>
    <property type="evidence" value="ECO:0007669"/>
    <property type="project" value="UniProtKB-KW"/>
</dbReference>
<sequence>MQRKLTETKLKHAKPKADGSPQNFSDGGGLYLHVKPLGKYWRYNFRINGKMKTLSLGAYPAMGLAEVREMHEQARGLLAKGIDPCSHKRVMKQAQLVSSLNSFEAIALAWYERKHGDWSESHKKRTKAYLVKDVFPWIGAHQMDEITAAQIIHLVQRVEARGAKDAARRVKQYINQVFKYAVTLELVKHNPAADIQNDIILQPVVKRHFATITEPSMIGQLLRDIDAYQGTFIVKVALQLAPLVMLRPGELRAAEWTEIDLEAGVWTIPIKRMKAPTHIKRANQSVHIVPLSKQAIALLREIYPLTGRYTYVFPSARGASRPLSDNGLRTALRTMGYDNDTITPHGFRGMASSLLNELGYNPDAIERQLAHHEPNKVRAAYNRADYLQERREMLQAWANYLDALKTPKGNVVSLFR</sequence>
<evidence type="ECO:0000256" key="1">
    <source>
        <dbReference type="ARBA" id="ARBA00008857"/>
    </source>
</evidence>
<dbReference type="InterPro" id="IPR044068">
    <property type="entry name" value="CB"/>
</dbReference>
<name>A0AA95H5E1_9GAMM</name>
<keyword evidence="2" id="KW-0229">DNA integration</keyword>